<name>A0A1F6CY30_HANXR</name>
<gene>
    <name evidence="2" type="ORF">A3F84_17550</name>
</gene>
<evidence type="ECO:0000313" key="2">
    <source>
        <dbReference type="EMBL" id="OGG54076.1"/>
    </source>
</evidence>
<protein>
    <submittedName>
        <fullName evidence="2">Uncharacterized protein</fullName>
    </submittedName>
</protein>
<comment type="caution">
    <text evidence="2">The sequence shown here is derived from an EMBL/GenBank/DDBJ whole genome shotgun (WGS) entry which is preliminary data.</text>
</comment>
<evidence type="ECO:0000256" key="1">
    <source>
        <dbReference type="SAM" id="MobiDB-lite"/>
    </source>
</evidence>
<dbReference type="EMBL" id="MFKF01000113">
    <property type="protein sequence ID" value="OGG54076.1"/>
    <property type="molecule type" value="Genomic_DNA"/>
</dbReference>
<proteinExistence type="predicted"/>
<dbReference type="Proteomes" id="UP000178606">
    <property type="component" value="Unassembled WGS sequence"/>
</dbReference>
<accession>A0A1F6CY30</accession>
<sequence>MLWGAIWLLATAGTLASKFLTTRTILRLRRDLGKLQREYAAARQRTEEARDLCAELSRQERDRTVSVERLRRTVTEMERKILKLDEEPEEDPEVKRRIKPRRLGDYGAETPV</sequence>
<dbReference type="AlphaFoldDB" id="A0A1F6CY30"/>
<organism evidence="2 3">
    <name type="scientific">Handelsmanbacteria sp. (strain RIFCSPLOWO2_12_FULL_64_10)</name>
    <dbReference type="NCBI Taxonomy" id="1817868"/>
    <lineage>
        <taxon>Bacteria</taxon>
        <taxon>Candidatus Handelsmaniibacteriota</taxon>
    </lineage>
</organism>
<reference evidence="2 3" key="1">
    <citation type="journal article" date="2016" name="Nat. Commun.">
        <title>Thousands of microbial genomes shed light on interconnected biogeochemical processes in an aquifer system.</title>
        <authorList>
            <person name="Anantharaman K."/>
            <person name="Brown C.T."/>
            <person name="Hug L.A."/>
            <person name="Sharon I."/>
            <person name="Castelle C.J."/>
            <person name="Probst A.J."/>
            <person name="Thomas B.C."/>
            <person name="Singh A."/>
            <person name="Wilkins M.J."/>
            <person name="Karaoz U."/>
            <person name="Brodie E.L."/>
            <person name="Williams K.H."/>
            <person name="Hubbard S.S."/>
            <person name="Banfield J.F."/>
        </authorList>
    </citation>
    <scope>NUCLEOTIDE SEQUENCE [LARGE SCALE GENOMIC DNA]</scope>
    <source>
        <strain evidence="3">RIFCSPLOWO2_12_FULL_64_10</strain>
    </source>
</reference>
<evidence type="ECO:0000313" key="3">
    <source>
        <dbReference type="Proteomes" id="UP000178606"/>
    </source>
</evidence>
<feature type="region of interest" description="Disordered" evidence="1">
    <location>
        <begin position="84"/>
        <end position="112"/>
    </location>
</feature>